<keyword evidence="6 16" id="KW-0812">Transmembrane</keyword>
<dbReference type="EC" id="2.3.2.27" evidence="4"/>
<dbReference type="SMART" id="SM00184">
    <property type="entry name" value="RING"/>
    <property type="match status" value="1"/>
</dbReference>
<evidence type="ECO:0000259" key="17">
    <source>
        <dbReference type="PROSITE" id="PS50089"/>
    </source>
</evidence>
<dbReference type="PANTHER" id="PTHR45768">
    <property type="entry name" value="E3 UBIQUITIN-PROTEIN LIGASE RNF13-LIKE"/>
    <property type="match status" value="1"/>
</dbReference>
<name>A0A7I4FPK1_PHYPA</name>
<keyword evidence="8 14" id="KW-0863">Zinc-finger</keyword>
<dbReference type="SUPFAM" id="SSF57850">
    <property type="entry name" value="RING/U-box"/>
    <property type="match status" value="1"/>
</dbReference>
<dbReference type="InterPro" id="IPR013083">
    <property type="entry name" value="Znf_RING/FYVE/PHD"/>
</dbReference>
<evidence type="ECO:0000256" key="12">
    <source>
        <dbReference type="ARBA" id="ARBA00023136"/>
    </source>
</evidence>
<feature type="compositionally biased region" description="Polar residues" evidence="15">
    <location>
        <begin position="317"/>
        <end position="326"/>
    </location>
</feature>
<dbReference type="Gramene" id="Pp3c4_30240V3.2">
    <property type="protein sequence ID" value="Pp3c4_30240V3.2"/>
    <property type="gene ID" value="Pp3c4_30240"/>
</dbReference>
<feature type="region of interest" description="Disordered" evidence="15">
    <location>
        <begin position="317"/>
        <end position="337"/>
    </location>
</feature>
<reference evidence="18 19" key="2">
    <citation type="journal article" date="2018" name="Plant J.">
        <title>The Physcomitrella patens chromosome-scale assembly reveals moss genome structure and evolution.</title>
        <authorList>
            <person name="Lang D."/>
            <person name="Ullrich K.K."/>
            <person name="Murat F."/>
            <person name="Fuchs J."/>
            <person name="Jenkins J."/>
            <person name="Haas F.B."/>
            <person name="Piednoel M."/>
            <person name="Gundlach H."/>
            <person name="Van Bel M."/>
            <person name="Meyberg R."/>
            <person name="Vives C."/>
            <person name="Morata J."/>
            <person name="Symeonidi A."/>
            <person name="Hiss M."/>
            <person name="Muchero W."/>
            <person name="Kamisugi Y."/>
            <person name="Saleh O."/>
            <person name="Blanc G."/>
            <person name="Decker E.L."/>
            <person name="van Gessel N."/>
            <person name="Grimwood J."/>
            <person name="Hayes R.D."/>
            <person name="Graham S.W."/>
            <person name="Gunter L.E."/>
            <person name="McDaniel S.F."/>
            <person name="Hoernstein S.N.W."/>
            <person name="Larsson A."/>
            <person name="Li F.W."/>
            <person name="Perroud P.F."/>
            <person name="Phillips J."/>
            <person name="Ranjan P."/>
            <person name="Rokshar D.S."/>
            <person name="Rothfels C.J."/>
            <person name="Schneider L."/>
            <person name="Shu S."/>
            <person name="Stevenson D.W."/>
            <person name="Thummler F."/>
            <person name="Tillich M."/>
            <person name="Villarreal Aguilar J.C."/>
            <person name="Widiez T."/>
            <person name="Wong G.K."/>
            <person name="Wymore A."/>
            <person name="Zhang Y."/>
            <person name="Zimmer A.D."/>
            <person name="Quatrano R.S."/>
            <person name="Mayer K.F.X."/>
            <person name="Goodstein D."/>
            <person name="Casacuberta J.M."/>
            <person name="Vandepoele K."/>
            <person name="Reski R."/>
            <person name="Cuming A.C."/>
            <person name="Tuskan G.A."/>
            <person name="Maumus F."/>
            <person name="Salse J."/>
            <person name="Schmutz J."/>
            <person name="Rensing S.A."/>
        </authorList>
    </citation>
    <scope>NUCLEOTIDE SEQUENCE [LARGE SCALE GENOMIC DNA]</scope>
    <source>
        <strain evidence="18 19">cv. Gransden 2004</strain>
    </source>
</reference>
<evidence type="ECO:0000256" key="11">
    <source>
        <dbReference type="ARBA" id="ARBA00022989"/>
    </source>
</evidence>
<dbReference type="GO" id="GO:0016020">
    <property type="term" value="C:membrane"/>
    <property type="evidence" value="ECO:0007669"/>
    <property type="project" value="UniProtKB-SubCell"/>
</dbReference>
<sequence length="389" mass="42878">MHSMQTAFRKPDQYYPESTNTYTPEGNSAGLTTLSNGNEYTFVITGKIMVVAIVVFFIVVLFVICLHMYAEWIFNDTLDVSQGGGTPAPFFSFWARRHGNSADGQVVVNGDELEIHAVAGLDKSVLEALSTFRYKIVEQSASSATGIQECAICLVNFEEDDLGRSLPRCGHSFHLQCIDMWLDSHTTCPLCRVELEPDEELESQQADSETTGISEFHVESLVASRRLQRGELFEQNIPTQAVRSYQMNERSSAEQLPETVEDLQLVQIAQGQEADKRIDLTPSDTHQQLNEDPTLSAALKASSSQVTIDINSPPATYQHVQAQQHAPSDGMPNSSPPSSPLFVPVICPMFRTVSSFLRLPSRGGLLPASTATADTLVHIQPNPLHSQQH</sequence>
<organism evidence="18 19">
    <name type="scientific">Physcomitrium patens</name>
    <name type="common">Spreading-leaved earth moss</name>
    <name type="synonym">Physcomitrella patens</name>
    <dbReference type="NCBI Taxonomy" id="3218"/>
    <lineage>
        <taxon>Eukaryota</taxon>
        <taxon>Viridiplantae</taxon>
        <taxon>Streptophyta</taxon>
        <taxon>Embryophyta</taxon>
        <taxon>Bryophyta</taxon>
        <taxon>Bryophytina</taxon>
        <taxon>Bryopsida</taxon>
        <taxon>Funariidae</taxon>
        <taxon>Funariales</taxon>
        <taxon>Funariaceae</taxon>
        <taxon>Physcomitrium</taxon>
    </lineage>
</organism>
<keyword evidence="5" id="KW-0808">Transferase</keyword>
<dbReference type="EMBL" id="ABEU02000004">
    <property type="status" value="NOT_ANNOTATED_CDS"/>
    <property type="molecule type" value="Genomic_DNA"/>
</dbReference>
<dbReference type="PANTHER" id="PTHR45768:SF18">
    <property type="entry name" value="RING-H2 FINGER PROTEIN ATL47-RELATED"/>
    <property type="match status" value="1"/>
</dbReference>
<keyword evidence="10" id="KW-0862">Zinc</keyword>
<dbReference type="FunFam" id="3.30.40.10:FF:000187">
    <property type="entry name" value="E3 ubiquitin-protein ligase ATL6"/>
    <property type="match status" value="1"/>
</dbReference>
<evidence type="ECO:0000256" key="3">
    <source>
        <dbReference type="ARBA" id="ARBA00004906"/>
    </source>
</evidence>
<evidence type="ECO:0000256" key="5">
    <source>
        <dbReference type="ARBA" id="ARBA00022679"/>
    </source>
</evidence>
<reference evidence="18 19" key="1">
    <citation type="journal article" date="2008" name="Science">
        <title>The Physcomitrella genome reveals evolutionary insights into the conquest of land by plants.</title>
        <authorList>
            <person name="Rensing S."/>
            <person name="Lang D."/>
            <person name="Zimmer A."/>
            <person name="Terry A."/>
            <person name="Salamov A."/>
            <person name="Shapiro H."/>
            <person name="Nishiyama T."/>
            <person name="Perroud P.-F."/>
            <person name="Lindquist E."/>
            <person name="Kamisugi Y."/>
            <person name="Tanahashi T."/>
            <person name="Sakakibara K."/>
            <person name="Fujita T."/>
            <person name="Oishi K."/>
            <person name="Shin-I T."/>
            <person name="Kuroki Y."/>
            <person name="Toyoda A."/>
            <person name="Suzuki Y."/>
            <person name="Hashimoto A."/>
            <person name="Yamaguchi K."/>
            <person name="Sugano A."/>
            <person name="Kohara Y."/>
            <person name="Fujiyama A."/>
            <person name="Anterola A."/>
            <person name="Aoki S."/>
            <person name="Ashton N."/>
            <person name="Barbazuk W.B."/>
            <person name="Barker E."/>
            <person name="Bennetzen J."/>
            <person name="Bezanilla M."/>
            <person name="Blankenship R."/>
            <person name="Cho S.H."/>
            <person name="Dutcher S."/>
            <person name="Estelle M."/>
            <person name="Fawcett J.A."/>
            <person name="Gundlach H."/>
            <person name="Hanada K."/>
            <person name="Heyl A."/>
            <person name="Hicks K.A."/>
            <person name="Hugh J."/>
            <person name="Lohr M."/>
            <person name="Mayer K."/>
            <person name="Melkozernov A."/>
            <person name="Murata T."/>
            <person name="Nelson D."/>
            <person name="Pils B."/>
            <person name="Prigge M."/>
            <person name="Reiss B."/>
            <person name="Renner T."/>
            <person name="Rombauts S."/>
            <person name="Rushton P."/>
            <person name="Sanderfoot A."/>
            <person name="Schween G."/>
            <person name="Shiu S.-H."/>
            <person name="Stueber K."/>
            <person name="Theodoulou F.L."/>
            <person name="Tu H."/>
            <person name="Van de Peer Y."/>
            <person name="Verrier P.J."/>
            <person name="Waters E."/>
            <person name="Wood A."/>
            <person name="Yang L."/>
            <person name="Cove D."/>
            <person name="Cuming A."/>
            <person name="Hasebe M."/>
            <person name="Lucas S."/>
            <person name="Mishler D.B."/>
            <person name="Reski R."/>
            <person name="Grigoriev I."/>
            <person name="Quatrano R.S."/>
            <person name="Boore J.L."/>
        </authorList>
    </citation>
    <scope>NUCLEOTIDE SEQUENCE [LARGE SCALE GENOMIC DNA]</scope>
    <source>
        <strain evidence="18 19">cv. Gransden 2004</strain>
    </source>
</reference>
<dbReference type="Pfam" id="PF13639">
    <property type="entry name" value="zf-RING_2"/>
    <property type="match status" value="1"/>
</dbReference>
<keyword evidence="12 16" id="KW-0472">Membrane</keyword>
<dbReference type="InParanoid" id="A0A7I4FPK1"/>
<evidence type="ECO:0000256" key="2">
    <source>
        <dbReference type="ARBA" id="ARBA00004167"/>
    </source>
</evidence>
<dbReference type="GO" id="GO:0061630">
    <property type="term" value="F:ubiquitin protein ligase activity"/>
    <property type="evidence" value="ECO:0007669"/>
    <property type="project" value="UniProtKB-EC"/>
</dbReference>
<evidence type="ECO:0000256" key="8">
    <source>
        <dbReference type="ARBA" id="ARBA00022771"/>
    </source>
</evidence>
<dbReference type="FunCoup" id="A0A7I4FPK1">
    <property type="interactions" value="41"/>
</dbReference>
<dbReference type="EnsemblPlants" id="Pp3c4_30240V3.2">
    <property type="protein sequence ID" value="Pp3c4_30240V3.2"/>
    <property type="gene ID" value="Pp3c4_30240"/>
</dbReference>
<evidence type="ECO:0000256" key="7">
    <source>
        <dbReference type="ARBA" id="ARBA00022723"/>
    </source>
</evidence>
<evidence type="ECO:0000256" key="4">
    <source>
        <dbReference type="ARBA" id="ARBA00012483"/>
    </source>
</evidence>
<evidence type="ECO:0000313" key="18">
    <source>
        <dbReference type="EnsemblPlants" id="Pp3c4_30240V3.2"/>
    </source>
</evidence>
<dbReference type="InterPro" id="IPR001841">
    <property type="entry name" value="Znf_RING"/>
</dbReference>
<dbReference type="Gene3D" id="3.30.40.10">
    <property type="entry name" value="Zinc/RING finger domain, C3HC4 (zinc finger)"/>
    <property type="match status" value="1"/>
</dbReference>
<comment type="similarity">
    <text evidence="13">Belongs to the RING-type zinc finger family. ATL subfamily.</text>
</comment>
<reference evidence="18" key="3">
    <citation type="submission" date="2020-12" db="UniProtKB">
        <authorList>
            <consortium name="EnsemblPlants"/>
        </authorList>
    </citation>
    <scope>IDENTIFICATION</scope>
</reference>
<feature type="domain" description="RING-type" evidence="17">
    <location>
        <begin position="150"/>
        <end position="192"/>
    </location>
</feature>
<comment type="catalytic activity">
    <reaction evidence="1">
        <text>S-ubiquitinyl-[E2 ubiquitin-conjugating enzyme]-L-cysteine + [acceptor protein]-L-lysine = [E2 ubiquitin-conjugating enzyme]-L-cysteine + N(6)-ubiquitinyl-[acceptor protein]-L-lysine.</text>
        <dbReference type="EC" id="2.3.2.27"/>
    </reaction>
</comment>
<evidence type="ECO:0000256" key="9">
    <source>
        <dbReference type="ARBA" id="ARBA00022786"/>
    </source>
</evidence>
<dbReference type="GO" id="GO:0008270">
    <property type="term" value="F:zinc ion binding"/>
    <property type="evidence" value="ECO:0007669"/>
    <property type="project" value="UniProtKB-KW"/>
</dbReference>
<evidence type="ECO:0000256" key="13">
    <source>
        <dbReference type="ARBA" id="ARBA00024209"/>
    </source>
</evidence>
<accession>A0A7I4FPK1</accession>
<comment type="pathway">
    <text evidence="3">Protein modification; protein ubiquitination.</text>
</comment>
<dbReference type="Proteomes" id="UP000006727">
    <property type="component" value="Chromosome 4"/>
</dbReference>
<feature type="region of interest" description="Disordered" evidence="15">
    <location>
        <begin position="1"/>
        <end position="21"/>
    </location>
</feature>
<evidence type="ECO:0000256" key="6">
    <source>
        <dbReference type="ARBA" id="ARBA00022692"/>
    </source>
</evidence>
<keyword evidence="11 16" id="KW-1133">Transmembrane helix</keyword>
<dbReference type="GO" id="GO:0016567">
    <property type="term" value="P:protein ubiquitination"/>
    <property type="evidence" value="ECO:0000318"/>
    <property type="project" value="GO_Central"/>
</dbReference>
<proteinExistence type="inferred from homology"/>
<feature type="transmembrane region" description="Helical" evidence="16">
    <location>
        <begin position="48"/>
        <end position="70"/>
    </location>
</feature>
<evidence type="ECO:0000256" key="15">
    <source>
        <dbReference type="SAM" id="MobiDB-lite"/>
    </source>
</evidence>
<evidence type="ECO:0000256" key="1">
    <source>
        <dbReference type="ARBA" id="ARBA00000900"/>
    </source>
</evidence>
<evidence type="ECO:0000256" key="16">
    <source>
        <dbReference type="SAM" id="Phobius"/>
    </source>
</evidence>
<dbReference type="AlphaFoldDB" id="A0A7I4FPK1"/>
<keyword evidence="19" id="KW-1185">Reference proteome</keyword>
<keyword evidence="7" id="KW-0479">Metal-binding</keyword>
<evidence type="ECO:0000256" key="14">
    <source>
        <dbReference type="PROSITE-ProRule" id="PRU00175"/>
    </source>
</evidence>
<gene>
    <name evidence="18" type="primary">LOC112281366</name>
</gene>
<comment type="subcellular location">
    <subcellularLocation>
        <location evidence="2">Membrane</location>
        <topology evidence="2">Single-pass membrane protein</topology>
    </subcellularLocation>
</comment>
<dbReference type="CDD" id="cd16461">
    <property type="entry name" value="RING-H2_EL5-like"/>
    <property type="match status" value="1"/>
</dbReference>
<evidence type="ECO:0000256" key="10">
    <source>
        <dbReference type="ARBA" id="ARBA00022833"/>
    </source>
</evidence>
<evidence type="ECO:0000313" key="19">
    <source>
        <dbReference type="Proteomes" id="UP000006727"/>
    </source>
</evidence>
<keyword evidence="9" id="KW-0833">Ubl conjugation pathway</keyword>
<dbReference type="PROSITE" id="PS50089">
    <property type="entry name" value="ZF_RING_2"/>
    <property type="match status" value="1"/>
</dbReference>
<protein>
    <recommendedName>
        <fullName evidence="4">RING-type E3 ubiquitin transferase</fullName>
        <ecNumber evidence="4">2.3.2.27</ecNumber>
    </recommendedName>
</protein>